<accession>C6RDC7</accession>
<keyword evidence="2" id="KW-1185">Reference proteome</keyword>
<dbReference type="AlphaFoldDB" id="C6RDC7"/>
<organism evidence="1 2">
    <name type="scientific">Campylobacter showae RM3277</name>
    <dbReference type="NCBI Taxonomy" id="553219"/>
    <lineage>
        <taxon>Bacteria</taxon>
        <taxon>Pseudomonadati</taxon>
        <taxon>Campylobacterota</taxon>
        <taxon>Epsilonproteobacteria</taxon>
        <taxon>Campylobacterales</taxon>
        <taxon>Campylobacteraceae</taxon>
        <taxon>Campylobacter</taxon>
    </lineage>
</organism>
<protein>
    <submittedName>
        <fullName evidence="1">Uncharacterized protein</fullName>
    </submittedName>
</protein>
<name>C6RDC7_9BACT</name>
<evidence type="ECO:0000313" key="1">
    <source>
        <dbReference type="EMBL" id="EET80694.1"/>
    </source>
</evidence>
<proteinExistence type="predicted"/>
<dbReference type="Proteomes" id="UP000003107">
    <property type="component" value="Unassembled WGS sequence"/>
</dbReference>
<sequence length="39" mass="4632">MREAYRYRQKRNMIKSQKSKFNPSDFKSIHSSAIVQVDG</sequence>
<gene>
    <name evidence="1" type="ORF">CAMSH0001_1843</name>
</gene>
<comment type="caution">
    <text evidence="1">The sequence shown here is derived from an EMBL/GenBank/DDBJ whole genome shotgun (WGS) entry which is preliminary data.</text>
</comment>
<dbReference type="EMBL" id="ACVQ01000005">
    <property type="protein sequence ID" value="EET80694.1"/>
    <property type="molecule type" value="Genomic_DNA"/>
</dbReference>
<dbReference type="STRING" id="553219.CAMSH0001_1843"/>
<evidence type="ECO:0000313" key="2">
    <source>
        <dbReference type="Proteomes" id="UP000003107"/>
    </source>
</evidence>
<reference evidence="1 2" key="1">
    <citation type="submission" date="2009-07" db="EMBL/GenBank/DDBJ databases">
        <authorList>
            <person name="Madupu R."/>
            <person name="Sebastian Y."/>
            <person name="Durkin A.S."/>
            <person name="Torralba M."/>
            <person name="Methe B."/>
            <person name="Sutton G.G."/>
            <person name="Strausberg R.L."/>
            <person name="Nelson K.E."/>
        </authorList>
    </citation>
    <scope>NUCLEOTIDE SEQUENCE [LARGE SCALE GENOMIC DNA]</scope>
    <source>
        <strain evidence="1 2">RM3277</strain>
    </source>
</reference>